<name>A0A0N9I4F2_9PSEU</name>
<dbReference type="OrthoDB" id="8871309at2"/>
<protein>
    <submittedName>
        <fullName evidence="1">Uncharacterized protein</fullName>
    </submittedName>
</protein>
<proteinExistence type="predicted"/>
<reference evidence="1 2" key="1">
    <citation type="submission" date="2015-07" db="EMBL/GenBank/DDBJ databases">
        <title>Genome sequencing of Kibdelosporangium phytohabitans.</title>
        <authorList>
            <person name="Qin S."/>
            <person name="Xing K."/>
        </authorList>
    </citation>
    <scope>NUCLEOTIDE SEQUENCE [LARGE SCALE GENOMIC DNA]</scope>
    <source>
        <strain evidence="1 2">KLBMP1111</strain>
    </source>
</reference>
<dbReference type="Pfam" id="PF02450">
    <property type="entry name" value="LCAT"/>
    <property type="match status" value="1"/>
</dbReference>
<dbReference type="InterPro" id="IPR003386">
    <property type="entry name" value="LACT/PDAT_acylTrfase"/>
</dbReference>
<dbReference type="EMBL" id="CP012752">
    <property type="protein sequence ID" value="ALG10525.1"/>
    <property type="molecule type" value="Genomic_DNA"/>
</dbReference>
<dbReference type="GO" id="GO:0008374">
    <property type="term" value="F:O-acyltransferase activity"/>
    <property type="evidence" value="ECO:0007669"/>
    <property type="project" value="InterPro"/>
</dbReference>
<accession>A0A0N9I4F2</accession>
<organism evidence="1 2">
    <name type="scientific">Kibdelosporangium phytohabitans</name>
    <dbReference type="NCBI Taxonomy" id="860235"/>
    <lineage>
        <taxon>Bacteria</taxon>
        <taxon>Bacillati</taxon>
        <taxon>Actinomycetota</taxon>
        <taxon>Actinomycetes</taxon>
        <taxon>Pseudonocardiales</taxon>
        <taxon>Pseudonocardiaceae</taxon>
        <taxon>Kibdelosporangium</taxon>
    </lineage>
</organism>
<dbReference type="Gene3D" id="3.40.50.1820">
    <property type="entry name" value="alpha/beta hydrolase"/>
    <property type="match status" value="1"/>
</dbReference>
<evidence type="ECO:0000313" key="2">
    <source>
        <dbReference type="Proteomes" id="UP000063699"/>
    </source>
</evidence>
<dbReference type="RefSeq" id="WP_054292428.1">
    <property type="nucleotide sequence ID" value="NZ_CP012752.1"/>
</dbReference>
<evidence type="ECO:0000313" key="1">
    <source>
        <dbReference type="EMBL" id="ALG10525.1"/>
    </source>
</evidence>
<dbReference type="GO" id="GO:0006629">
    <property type="term" value="P:lipid metabolic process"/>
    <property type="evidence" value="ECO:0007669"/>
    <property type="project" value="InterPro"/>
</dbReference>
<dbReference type="Proteomes" id="UP000063699">
    <property type="component" value="Chromosome"/>
</dbReference>
<sequence>MAAPDNRPAPQDAVVIVPGIMGSGLRDTTTGRVLWSTSDLRWYWRAWTRRDGLRGLALDEDELAGKAGRVEPAGLLAVPGWVPFLGGLGPYTPLVDAMRAAAADPAAVTTFPYDWRLPVEHNARLLADAMDDHLTRWRRNEAQAEARRRDPDGRPAQIVLVAHSMGGLLAQALSLIPGATADIRTTITIGTPFYGAVKAALILSTGKGTPVRLPREKLRDTARTMPGLHDLLPTYRCVHNGAEPGFLDAGTVHRIGGDKDLAGKSRAFHDRLDQRPLVGHHSVVGVAQQTAQGLEIRDGVVTAVHEAFGYRPDGSLVTRDMAGDGTVYWESAAFVEGHHEIAHQHGTLASAAEAISLVRALFLRPGGRPRPMLGAAALGMGVPDVVDANEQFDVRLTAIDAQVSVYELTGHRPADPVRVTGPAWHDGVPVARLSLERPGLYRIEAAGGSSSPISQTVLVDG</sequence>
<dbReference type="PANTHER" id="PTHR11440">
    <property type="entry name" value="LECITHIN-CHOLESTEROL ACYLTRANSFERASE-RELATED"/>
    <property type="match status" value="1"/>
</dbReference>
<dbReference type="STRING" id="860235.AOZ06_29780"/>
<dbReference type="KEGG" id="kphy:AOZ06_29780"/>
<dbReference type="AlphaFoldDB" id="A0A0N9I4F2"/>
<gene>
    <name evidence="1" type="ORF">AOZ06_29780</name>
</gene>
<dbReference type="InterPro" id="IPR029058">
    <property type="entry name" value="AB_hydrolase_fold"/>
</dbReference>
<keyword evidence="2" id="KW-1185">Reference proteome</keyword>
<dbReference type="SUPFAM" id="SSF53474">
    <property type="entry name" value="alpha/beta-Hydrolases"/>
    <property type="match status" value="1"/>
</dbReference>